<evidence type="ECO:0000256" key="1">
    <source>
        <dbReference type="ARBA" id="ARBA00022490"/>
    </source>
</evidence>
<dbReference type="AlphaFoldDB" id="A0A4R1B7Y4"/>
<comment type="subcellular location">
    <subcellularLocation>
        <location evidence="5">Cytoplasm</location>
    </subcellularLocation>
</comment>
<dbReference type="PANTHER" id="PTHR33692">
    <property type="entry name" value="RIBOSOME MATURATION FACTOR RIMM"/>
    <property type="match status" value="1"/>
</dbReference>
<dbReference type="EMBL" id="SJZI01000046">
    <property type="protein sequence ID" value="TCJ13317.1"/>
    <property type="molecule type" value="Genomic_DNA"/>
</dbReference>
<name>A0A4R1B7Y4_9BACT</name>
<comment type="function">
    <text evidence="5">An accessory protein needed during the final step in the assembly of 30S ribosomal subunit, possibly for assembly of the head region. Essential for efficient processing of 16S rRNA. May be needed both before and after RbfA during the maturation of 16S rRNA. It has affinity for free ribosomal 30S subunits but not for 70S ribosomes.</text>
</comment>
<dbReference type="Pfam" id="PF01782">
    <property type="entry name" value="RimM"/>
    <property type="match status" value="1"/>
</dbReference>
<evidence type="ECO:0000256" key="3">
    <source>
        <dbReference type="ARBA" id="ARBA00022552"/>
    </source>
</evidence>
<evidence type="ECO:0000313" key="9">
    <source>
        <dbReference type="Proteomes" id="UP000295334"/>
    </source>
</evidence>
<feature type="domain" description="Ribosome maturation factor RimM PRC barrel" evidence="7">
    <location>
        <begin position="102"/>
        <end position="166"/>
    </location>
</feature>
<dbReference type="OrthoDB" id="9810331at2"/>
<dbReference type="Pfam" id="PF24986">
    <property type="entry name" value="PRC_RimM"/>
    <property type="match status" value="1"/>
</dbReference>
<dbReference type="InterPro" id="IPR056792">
    <property type="entry name" value="PRC_RimM"/>
</dbReference>
<sequence>MTEYFKIGKLVAVFGLKGELILKHSLGKKTALKGLVALFVEEGGSRFLPWFVAGARIKGEDEIYIQLQDVDSREKAMKLVQKEVWLPEADFKKFSGASAPISLLGYMLVEDGKELGAILEVIEQPHQVLCRIEVQGKEALIPLNEQTIRAVDRKKKQVHVELPEGLLEIYLG</sequence>
<dbReference type="GO" id="GO:0005737">
    <property type="term" value="C:cytoplasm"/>
    <property type="evidence" value="ECO:0007669"/>
    <property type="project" value="UniProtKB-SubCell"/>
</dbReference>
<accession>A0A4R1B7Y4</accession>
<comment type="similarity">
    <text evidence="5">Belongs to the RimM family.</text>
</comment>
<dbReference type="Gene3D" id="2.30.30.240">
    <property type="entry name" value="PRC-barrel domain"/>
    <property type="match status" value="1"/>
</dbReference>
<keyword evidence="2 5" id="KW-0690">Ribosome biogenesis</keyword>
<feature type="domain" description="RimM N-terminal" evidence="6">
    <location>
        <begin position="7"/>
        <end position="89"/>
    </location>
</feature>
<protein>
    <recommendedName>
        <fullName evidence="5">Ribosome maturation factor RimM</fullName>
    </recommendedName>
</protein>
<dbReference type="GO" id="GO:0042274">
    <property type="term" value="P:ribosomal small subunit biogenesis"/>
    <property type="evidence" value="ECO:0007669"/>
    <property type="project" value="UniProtKB-UniRule"/>
</dbReference>
<evidence type="ECO:0000256" key="5">
    <source>
        <dbReference type="HAMAP-Rule" id="MF_00014"/>
    </source>
</evidence>
<gene>
    <name evidence="5 8" type="primary">rimM</name>
    <name evidence="8" type="ORF">EPD60_13075</name>
</gene>
<dbReference type="InterPro" id="IPR002676">
    <property type="entry name" value="RimM_N"/>
</dbReference>
<proteinExistence type="inferred from homology"/>
<keyword evidence="3 5" id="KW-0698">rRNA processing</keyword>
<comment type="caution">
    <text evidence="8">The sequence shown here is derived from an EMBL/GenBank/DDBJ whole genome shotgun (WGS) entry which is preliminary data.</text>
</comment>
<dbReference type="GO" id="GO:0006364">
    <property type="term" value="P:rRNA processing"/>
    <property type="evidence" value="ECO:0007669"/>
    <property type="project" value="UniProtKB-UniRule"/>
</dbReference>
<dbReference type="SUPFAM" id="SSF50346">
    <property type="entry name" value="PRC-barrel domain"/>
    <property type="match status" value="1"/>
</dbReference>
<dbReference type="InterPro" id="IPR009000">
    <property type="entry name" value="Transl_B-barrel_sf"/>
</dbReference>
<dbReference type="RefSeq" id="WP_131449973.1">
    <property type="nucleotide sequence ID" value="NZ_SJZI01000046.1"/>
</dbReference>
<dbReference type="GO" id="GO:0043022">
    <property type="term" value="F:ribosome binding"/>
    <property type="evidence" value="ECO:0007669"/>
    <property type="project" value="InterPro"/>
</dbReference>
<dbReference type="PANTHER" id="PTHR33692:SF1">
    <property type="entry name" value="RIBOSOME MATURATION FACTOR RIMM"/>
    <property type="match status" value="1"/>
</dbReference>
<comment type="subunit">
    <text evidence="5">Binds ribosomal protein uS19.</text>
</comment>
<dbReference type="InterPro" id="IPR036976">
    <property type="entry name" value="RimM_N_sf"/>
</dbReference>
<evidence type="ECO:0000256" key="4">
    <source>
        <dbReference type="ARBA" id="ARBA00023186"/>
    </source>
</evidence>
<dbReference type="HAMAP" id="MF_00014">
    <property type="entry name" value="Ribosome_mat_RimM"/>
    <property type="match status" value="1"/>
</dbReference>
<keyword evidence="9" id="KW-1185">Reference proteome</keyword>
<keyword evidence="1 5" id="KW-0963">Cytoplasm</keyword>
<dbReference type="Gene3D" id="2.40.30.60">
    <property type="entry name" value="RimM"/>
    <property type="match status" value="1"/>
</dbReference>
<evidence type="ECO:0000259" key="6">
    <source>
        <dbReference type="Pfam" id="PF01782"/>
    </source>
</evidence>
<evidence type="ECO:0000259" key="7">
    <source>
        <dbReference type="Pfam" id="PF24986"/>
    </source>
</evidence>
<comment type="domain">
    <text evidence="5">The PRC barrel domain binds ribosomal protein uS19.</text>
</comment>
<evidence type="ECO:0000313" key="8">
    <source>
        <dbReference type="EMBL" id="TCJ13317.1"/>
    </source>
</evidence>
<evidence type="ECO:0000256" key="2">
    <source>
        <dbReference type="ARBA" id="ARBA00022517"/>
    </source>
</evidence>
<dbReference type="Proteomes" id="UP000295334">
    <property type="component" value="Unassembled WGS sequence"/>
</dbReference>
<dbReference type="InterPro" id="IPR011033">
    <property type="entry name" value="PRC_barrel-like_sf"/>
</dbReference>
<dbReference type="NCBIfam" id="TIGR02273">
    <property type="entry name" value="16S_RimM"/>
    <property type="match status" value="1"/>
</dbReference>
<dbReference type="SUPFAM" id="SSF50447">
    <property type="entry name" value="Translation proteins"/>
    <property type="match status" value="1"/>
</dbReference>
<dbReference type="InterPro" id="IPR011961">
    <property type="entry name" value="RimM"/>
</dbReference>
<organism evidence="8 9">
    <name type="scientific">Flaviaesturariibacter flavus</name>
    <dbReference type="NCBI Taxonomy" id="2502780"/>
    <lineage>
        <taxon>Bacteria</taxon>
        <taxon>Pseudomonadati</taxon>
        <taxon>Bacteroidota</taxon>
        <taxon>Chitinophagia</taxon>
        <taxon>Chitinophagales</taxon>
        <taxon>Chitinophagaceae</taxon>
        <taxon>Flaviaestuariibacter</taxon>
    </lineage>
</organism>
<dbReference type="GO" id="GO:0005840">
    <property type="term" value="C:ribosome"/>
    <property type="evidence" value="ECO:0007669"/>
    <property type="project" value="InterPro"/>
</dbReference>
<reference evidence="8 9" key="1">
    <citation type="submission" date="2019-03" db="EMBL/GenBank/DDBJ databases">
        <authorList>
            <person name="Kim M.K.M."/>
        </authorList>
    </citation>
    <scope>NUCLEOTIDE SEQUENCE [LARGE SCALE GENOMIC DNA]</scope>
    <source>
        <strain evidence="8 9">17J68-12</strain>
    </source>
</reference>
<keyword evidence="4 5" id="KW-0143">Chaperone</keyword>